<feature type="compositionally biased region" description="Low complexity" evidence="1">
    <location>
        <begin position="68"/>
        <end position="80"/>
    </location>
</feature>
<feature type="compositionally biased region" description="Low complexity" evidence="1">
    <location>
        <begin position="140"/>
        <end position="150"/>
    </location>
</feature>
<evidence type="ECO:0000313" key="3">
    <source>
        <dbReference type="Proteomes" id="UP001596067"/>
    </source>
</evidence>
<sequence>MAVREDTGQGAPYGHGQQHERRGRHGRPKPFGGRLRLPTLRFSGAAMAMSTVVGISIATTFLLNEQQGVGRRAGVSRVGSTPPPTPDTGDGTDDAAAAPHDRTAPPPGRPGVRPAEAPSPSAAVAHPPASGGPDLPPSAPATSLPLAEGGRAARADAGRSSGPSAEPLAAAPDGRATATGGTATPGTAATDPATADPSGTPSASPSASPSTTQPATQPGSPQPAKQQPASPRPLLPGTGAPGPQLPDVLTTGADQDGRPADGAPGPARPGGPGDGTGTGTGTTTTGGPTDQENADLALTGSALVQPLGRDGSHHVLTLTVTEPVTALQAEFRLSPGGLAPGSGTAWTDLPGAVATVQQERGTLVYRFTTPPGTDVRPGRYGFGVRGVRPLPAAEPLPTGAPLPAATVPGRPGPGILGPSAPSGPTDRTGPSTPTDRTGATAPTGVSRTTAPKAPAVESWNAAAFAIDHPRAVAALGTFAAAPR</sequence>
<keyword evidence="3" id="KW-1185">Reference proteome</keyword>
<feature type="compositionally biased region" description="Low complexity" evidence="1">
    <location>
        <begin position="158"/>
        <end position="229"/>
    </location>
</feature>
<dbReference type="RefSeq" id="WP_380234744.1">
    <property type="nucleotide sequence ID" value="NZ_JBHSOD010000014.1"/>
</dbReference>
<evidence type="ECO:0000313" key="2">
    <source>
        <dbReference type="EMBL" id="MFC5886060.1"/>
    </source>
</evidence>
<accession>A0ABW1EWT0</accession>
<dbReference type="Proteomes" id="UP001596067">
    <property type="component" value="Unassembled WGS sequence"/>
</dbReference>
<comment type="caution">
    <text evidence="2">The sequence shown here is derived from an EMBL/GenBank/DDBJ whole genome shotgun (WGS) entry which is preliminary data.</text>
</comment>
<feature type="compositionally biased region" description="Gly residues" evidence="1">
    <location>
        <begin position="268"/>
        <end position="280"/>
    </location>
</feature>
<feature type="region of interest" description="Disordered" evidence="1">
    <location>
        <begin position="1"/>
        <end position="35"/>
    </location>
</feature>
<protein>
    <submittedName>
        <fullName evidence="2">Uncharacterized protein</fullName>
    </submittedName>
</protein>
<dbReference type="EMBL" id="JBHSOD010000014">
    <property type="protein sequence ID" value="MFC5886060.1"/>
    <property type="molecule type" value="Genomic_DNA"/>
</dbReference>
<feature type="region of interest" description="Disordered" evidence="1">
    <location>
        <begin position="393"/>
        <end position="453"/>
    </location>
</feature>
<gene>
    <name evidence="2" type="ORF">ACFP0N_13895</name>
</gene>
<proteinExistence type="predicted"/>
<reference evidence="3" key="1">
    <citation type="journal article" date="2019" name="Int. J. Syst. Evol. Microbiol.">
        <title>The Global Catalogue of Microorganisms (GCM) 10K type strain sequencing project: providing services to taxonomists for standard genome sequencing and annotation.</title>
        <authorList>
            <consortium name="The Broad Institute Genomics Platform"/>
            <consortium name="The Broad Institute Genome Sequencing Center for Infectious Disease"/>
            <person name="Wu L."/>
            <person name="Ma J."/>
        </authorList>
    </citation>
    <scope>NUCLEOTIDE SEQUENCE [LARGE SCALE GENOMIC DNA]</scope>
    <source>
        <strain evidence="3">CGMCC 4.1469</strain>
    </source>
</reference>
<feature type="region of interest" description="Disordered" evidence="1">
    <location>
        <begin position="68"/>
        <end position="293"/>
    </location>
</feature>
<evidence type="ECO:0000256" key="1">
    <source>
        <dbReference type="SAM" id="MobiDB-lite"/>
    </source>
</evidence>
<feature type="compositionally biased region" description="Low complexity" evidence="1">
    <location>
        <begin position="281"/>
        <end position="291"/>
    </location>
</feature>
<feature type="compositionally biased region" description="Polar residues" evidence="1">
    <location>
        <begin position="428"/>
        <end position="437"/>
    </location>
</feature>
<organism evidence="2 3">
    <name type="scientific">Kitasatospora aburaviensis</name>
    <dbReference type="NCBI Taxonomy" id="67265"/>
    <lineage>
        <taxon>Bacteria</taxon>
        <taxon>Bacillati</taxon>
        <taxon>Actinomycetota</taxon>
        <taxon>Actinomycetes</taxon>
        <taxon>Kitasatosporales</taxon>
        <taxon>Streptomycetaceae</taxon>
        <taxon>Kitasatospora</taxon>
    </lineage>
</organism>
<name>A0ABW1EWT0_9ACTN</name>
<feature type="compositionally biased region" description="Low complexity" evidence="1">
    <location>
        <begin position="110"/>
        <end position="133"/>
    </location>
</feature>